<dbReference type="GO" id="GO:0005737">
    <property type="term" value="C:cytoplasm"/>
    <property type="evidence" value="ECO:0007669"/>
    <property type="project" value="UniProtKB-SubCell"/>
</dbReference>
<comment type="subunit">
    <text evidence="13">Homotetramer.</text>
</comment>
<evidence type="ECO:0000256" key="12">
    <source>
        <dbReference type="ARBA" id="ARBA00049396"/>
    </source>
</evidence>
<feature type="active site" description="Proton donor/acceptor" evidence="13">
    <location>
        <position position="156"/>
    </location>
</feature>
<dbReference type="Pfam" id="PF05173">
    <property type="entry name" value="DapB_C"/>
    <property type="match status" value="1"/>
</dbReference>
<evidence type="ECO:0000256" key="2">
    <source>
        <dbReference type="ARBA" id="ARBA00022490"/>
    </source>
</evidence>
<feature type="binding site" evidence="13">
    <location>
        <begin position="166"/>
        <end position="167"/>
    </location>
    <ligand>
        <name>(S)-2,3,4,5-tetrahydrodipicolinate</name>
        <dbReference type="ChEBI" id="CHEBI:16845"/>
    </ligand>
</feature>
<dbReference type="FunFam" id="3.30.360.10:FF:000004">
    <property type="entry name" value="4-hydroxy-tetrahydrodipicolinate reductase"/>
    <property type="match status" value="1"/>
</dbReference>
<dbReference type="UniPathway" id="UPA00034">
    <property type="reaction ID" value="UER00018"/>
</dbReference>
<dbReference type="InterPro" id="IPR022663">
    <property type="entry name" value="DapB_C"/>
</dbReference>
<gene>
    <name evidence="13 16" type="primary">dapB</name>
    <name evidence="16" type="ORF">FRZ44_51210</name>
</gene>
<sequence>MATRIGVVGAAGRMGRMLLATIAATPGCVIAGGTERPGNPALGQDLGKLAGIEPAGVVLTTDSDALFAGADAVLDFTAPAATATHASLAAKHGHAHIIGTTGLEAPERATIEAAAKRAPIVLAPNMSLGVNLAMLLVEQMAKALDTDWDIEIVEMHHRHKVDAPSGTALGLGRAAAKGRGVSLDSVAQRSRDGITGERRKGDIGFATLRGGDVVGEHRVIFAAEGERIEIGHIATSRAIFARGAVKAAIWAQGKPPGLYAMKDVLGL</sequence>
<feature type="binding site" evidence="13">
    <location>
        <begin position="123"/>
        <end position="126"/>
    </location>
    <ligand>
        <name>NAD(+)</name>
        <dbReference type="ChEBI" id="CHEBI:57540"/>
    </ligand>
</feature>
<proteinExistence type="inferred from homology"/>
<keyword evidence="8 13" id="KW-0457">Lysine biosynthesis</keyword>
<dbReference type="EC" id="1.17.1.8" evidence="10 13"/>
<dbReference type="PIRSF" id="PIRSF000161">
    <property type="entry name" value="DHPR"/>
    <property type="match status" value="1"/>
</dbReference>
<evidence type="ECO:0000256" key="3">
    <source>
        <dbReference type="ARBA" id="ARBA00022605"/>
    </source>
</evidence>
<feature type="domain" description="Dihydrodipicolinate reductase N-terminal" evidence="14">
    <location>
        <begin position="4"/>
        <end position="126"/>
    </location>
</feature>
<dbReference type="GO" id="GO:0008839">
    <property type="term" value="F:4-hydroxy-tetrahydrodipicolinate reductase"/>
    <property type="evidence" value="ECO:0007669"/>
    <property type="project" value="UniProtKB-UniRule"/>
</dbReference>
<dbReference type="KEGG" id="htq:FRZ44_51210"/>
<dbReference type="GO" id="GO:0009089">
    <property type="term" value="P:lysine biosynthetic process via diaminopimelate"/>
    <property type="evidence" value="ECO:0007669"/>
    <property type="project" value="UniProtKB-UniRule"/>
</dbReference>
<evidence type="ECO:0000313" key="17">
    <source>
        <dbReference type="Proteomes" id="UP000326202"/>
    </source>
</evidence>
<evidence type="ECO:0000256" key="11">
    <source>
        <dbReference type="ARBA" id="ARBA00049080"/>
    </source>
</evidence>
<comment type="caution">
    <text evidence="13">Was originally thought to be a dihydrodipicolinate reductase (DHDPR), catalyzing the conversion of dihydrodipicolinate to tetrahydrodipicolinate. However, it was shown in E.coli that the substrate of the enzymatic reaction is not dihydrodipicolinate (DHDP) but in fact (2S,4S)-4-hydroxy-2,3,4,5-tetrahydrodipicolinic acid (HTPA), the product released by the DapA-catalyzed reaction.</text>
</comment>
<dbReference type="InterPro" id="IPR036291">
    <property type="entry name" value="NAD(P)-bd_dom_sf"/>
</dbReference>
<keyword evidence="6 13" id="KW-0560">Oxidoreductase</keyword>
<name>A0A5J6MYR8_9PROT</name>
<dbReference type="Gene3D" id="3.30.360.10">
    <property type="entry name" value="Dihydrodipicolinate Reductase, domain 2"/>
    <property type="match status" value="1"/>
</dbReference>
<dbReference type="PANTHER" id="PTHR20836:SF0">
    <property type="entry name" value="4-HYDROXY-TETRAHYDRODIPICOLINATE REDUCTASE 1, CHLOROPLASTIC-RELATED"/>
    <property type="match status" value="1"/>
</dbReference>
<dbReference type="AlphaFoldDB" id="A0A5J6MYR8"/>
<dbReference type="GO" id="GO:0016726">
    <property type="term" value="F:oxidoreductase activity, acting on CH or CH2 groups, NAD or NADP as acceptor"/>
    <property type="evidence" value="ECO:0007669"/>
    <property type="project" value="UniProtKB-UniRule"/>
</dbReference>
<comment type="similarity">
    <text evidence="1 13">Belongs to the DapB family.</text>
</comment>
<comment type="catalytic activity">
    <reaction evidence="12 13">
        <text>(S)-2,3,4,5-tetrahydrodipicolinate + NAD(+) + H2O = (2S,4S)-4-hydroxy-2,3,4,5-tetrahydrodipicolinate + NADH + H(+)</text>
        <dbReference type="Rhea" id="RHEA:35323"/>
        <dbReference type="ChEBI" id="CHEBI:15377"/>
        <dbReference type="ChEBI" id="CHEBI:15378"/>
        <dbReference type="ChEBI" id="CHEBI:16845"/>
        <dbReference type="ChEBI" id="CHEBI:57540"/>
        <dbReference type="ChEBI" id="CHEBI:57945"/>
        <dbReference type="ChEBI" id="CHEBI:67139"/>
        <dbReference type="EC" id="1.17.1.8"/>
    </reaction>
</comment>
<feature type="active site" description="Proton donor" evidence="13">
    <location>
        <position position="160"/>
    </location>
</feature>
<evidence type="ECO:0000313" key="16">
    <source>
        <dbReference type="EMBL" id="QEX19806.1"/>
    </source>
</evidence>
<evidence type="ECO:0000256" key="6">
    <source>
        <dbReference type="ARBA" id="ARBA00023002"/>
    </source>
</evidence>
<dbReference type="Gene3D" id="3.40.50.720">
    <property type="entry name" value="NAD(P)-binding Rossmann-like Domain"/>
    <property type="match status" value="1"/>
</dbReference>
<reference evidence="16 17" key="1">
    <citation type="submission" date="2019-08" db="EMBL/GenBank/DDBJ databases">
        <title>Hyperibacter terrae gen. nov., sp. nov. and Hyperibacter viscosus sp. nov., two new members in the family Rhodospirillaceae isolated from the rhizosphere of Hypericum perforatum.</title>
        <authorList>
            <person name="Noviana Z."/>
        </authorList>
    </citation>
    <scope>NUCLEOTIDE SEQUENCE [LARGE SCALE GENOMIC DNA]</scope>
    <source>
        <strain evidence="16 17">R5913</strain>
    </source>
</reference>
<feature type="binding site" evidence="13">
    <location>
        <begin position="99"/>
        <end position="101"/>
    </location>
    <ligand>
        <name>NAD(+)</name>
        <dbReference type="ChEBI" id="CHEBI:57540"/>
    </ligand>
</feature>
<keyword evidence="4 13" id="KW-0521">NADP</keyword>
<keyword evidence="2 13" id="KW-0963">Cytoplasm</keyword>
<evidence type="ECO:0000259" key="15">
    <source>
        <dbReference type="Pfam" id="PF05173"/>
    </source>
</evidence>
<keyword evidence="17" id="KW-1185">Reference proteome</keyword>
<dbReference type="InterPro" id="IPR000846">
    <property type="entry name" value="DapB_N"/>
</dbReference>
<feature type="domain" description="Dihydrodipicolinate reductase C-terminal" evidence="15">
    <location>
        <begin position="129"/>
        <end position="265"/>
    </location>
</feature>
<feature type="binding site" evidence="13">
    <location>
        <position position="157"/>
    </location>
    <ligand>
        <name>(S)-2,3,4,5-tetrahydrodipicolinate</name>
        <dbReference type="ChEBI" id="CHEBI:16845"/>
    </ligand>
</feature>
<dbReference type="HAMAP" id="MF_00102">
    <property type="entry name" value="DapB"/>
    <property type="match status" value="1"/>
</dbReference>
<dbReference type="OrthoDB" id="9790352at2"/>
<comment type="catalytic activity">
    <reaction evidence="11 13">
        <text>(S)-2,3,4,5-tetrahydrodipicolinate + NADP(+) + H2O = (2S,4S)-4-hydroxy-2,3,4,5-tetrahydrodipicolinate + NADPH + H(+)</text>
        <dbReference type="Rhea" id="RHEA:35331"/>
        <dbReference type="ChEBI" id="CHEBI:15377"/>
        <dbReference type="ChEBI" id="CHEBI:15378"/>
        <dbReference type="ChEBI" id="CHEBI:16845"/>
        <dbReference type="ChEBI" id="CHEBI:57783"/>
        <dbReference type="ChEBI" id="CHEBI:58349"/>
        <dbReference type="ChEBI" id="CHEBI:67139"/>
        <dbReference type="EC" id="1.17.1.8"/>
    </reaction>
</comment>
<dbReference type="Pfam" id="PF01113">
    <property type="entry name" value="DapB_N"/>
    <property type="match status" value="1"/>
</dbReference>
<keyword evidence="7 13" id="KW-0520">NAD</keyword>
<dbReference type="Proteomes" id="UP000326202">
    <property type="component" value="Chromosome"/>
</dbReference>
<dbReference type="NCBIfam" id="TIGR00036">
    <property type="entry name" value="dapB"/>
    <property type="match status" value="1"/>
</dbReference>
<evidence type="ECO:0000256" key="13">
    <source>
        <dbReference type="HAMAP-Rule" id="MF_00102"/>
    </source>
</evidence>
<keyword evidence="3 13" id="KW-0028">Amino-acid biosynthesis</keyword>
<comment type="subcellular location">
    <subcellularLocation>
        <location evidence="13">Cytoplasm</location>
    </subcellularLocation>
</comment>
<evidence type="ECO:0000256" key="1">
    <source>
        <dbReference type="ARBA" id="ARBA00006642"/>
    </source>
</evidence>
<feature type="binding site" evidence="13">
    <location>
        <position position="36"/>
    </location>
    <ligand>
        <name>NADP(+)</name>
        <dbReference type="ChEBI" id="CHEBI:58349"/>
    </ligand>
</feature>
<dbReference type="InterPro" id="IPR023940">
    <property type="entry name" value="DHDPR_bac"/>
</dbReference>
<feature type="binding site" evidence="13">
    <location>
        <begin position="9"/>
        <end position="14"/>
    </location>
    <ligand>
        <name>NAD(+)</name>
        <dbReference type="ChEBI" id="CHEBI:57540"/>
    </ligand>
</feature>
<dbReference type="EMBL" id="CP042906">
    <property type="protein sequence ID" value="QEX19806.1"/>
    <property type="molecule type" value="Genomic_DNA"/>
</dbReference>
<dbReference type="InterPro" id="IPR022664">
    <property type="entry name" value="DapB_N_CS"/>
</dbReference>
<dbReference type="GO" id="GO:0051287">
    <property type="term" value="F:NAD binding"/>
    <property type="evidence" value="ECO:0007669"/>
    <property type="project" value="UniProtKB-UniRule"/>
</dbReference>
<evidence type="ECO:0000256" key="7">
    <source>
        <dbReference type="ARBA" id="ARBA00023027"/>
    </source>
</evidence>
<evidence type="ECO:0000256" key="5">
    <source>
        <dbReference type="ARBA" id="ARBA00022915"/>
    </source>
</evidence>
<dbReference type="RefSeq" id="WP_151179837.1">
    <property type="nucleotide sequence ID" value="NZ_CP042906.1"/>
</dbReference>
<evidence type="ECO:0000256" key="9">
    <source>
        <dbReference type="ARBA" id="ARBA00037922"/>
    </source>
</evidence>
<evidence type="ECO:0000256" key="10">
    <source>
        <dbReference type="ARBA" id="ARBA00038983"/>
    </source>
</evidence>
<dbReference type="SUPFAM" id="SSF55347">
    <property type="entry name" value="Glyceraldehyde-3-phosphate dehydrogenase-like, C-terminal domain"/>
    <property type="match status" value="1"/>
</dbReference>
<dbReference type="CDD" id="cd02274">
    <property type="entry name" value="DHDPR_N"/>
    <property type="match status" value="1"/>
</dbReference>
<accession>A0A5J6MYR8</accession>
<evidence type="ECO:0000256" key="4">
    <source>
        <dbReference type="ARBA" id="ARBA00022857"/>
    </source>
</evidence>
<evidence type="ECO:0000256" key="8">
    <source>
        <dbReference type="ARBA" id="ARBA00023154"/>
    </source>
</evidence>
<dbReference type="PROSITE" id="PS01298">
    <property type="entry name" value="DAPB"/>
    <property type="match status" value="1"/>
</dbReference>
<dbReference type="PANTHER" id="PTHR20836">
    <property type="entry name" value="DIHYDRODIPICOLINATE REDUCTASE"/>
    <property type="match status" value="1"/>
</dbReference>
<dbReference type="GO" id="GO:0019877">
    <property type="term" value="P:diaminopimelate biosynthetic process"/>
    <property type="evidence" value="ECO:0007669"/>
    <property type="project" value="UniProtKB-UniRule"/>
</dbReference>
<feature type="binding site" evidence="13">
    <location>
        <position position="35"/>
    </location>
    <ligand>
        <name>NAD(+)</name>
        <dbReference type="ChEBI" id="CHEBI:57540"/>
    </ligand>
</feature>
<keyword evidence="5 13" id="KW-0220">Diaminopimelate biosynthesis</keyword>
<evidence type="ECO:0000259" key="14">
    <source>
        <dbReference type="Pfam" id="PF01113"/>
    </source>
</evidence>
<organism evidence="16 17">
    <name type="scientific">Hypericibacter terrae</name>
    <dbReference type="NCBI Taxonomy" id="2602015"/>
    <lineage>
        <taxon>Bacteria</taxon>
        <taxon>Pseudomonadati</taxon>
        <taxon>Pseudomonadota</taxon>
        <taxon>Alphaproteobacteria</taxon>
        <taxon>Rhodospirillales</taxon>
        <taxon>Dongiaceae</taxon>
        <taxon>Hypericibacter</taxon>
    </lineage>
</organism>
<comment type="pathway">
    <text evidence="9 13">Amino-acid biosynthesis; L-lysine biosynthesis via DAP pathway; (S)-tetrahydrodipicolinate from L-aspartate: step 4/4.</text>
</comment>
<dbReference type="SUPFAM" id="SSF51735">
    <property type="entry name" value="NAD(P)-binding Rossmann-fold domains"/>
    <property type="match status" value="1"/>
</dbReference>
<dbReference type="GO" id="GO:0050661">
    <property type="term" value="F:NADP binding"/>
    <property type="evidence" value="ECO:0007669"/>
    <property type="project" value="UniProtKB-UniRule"/>
</dbReference>
<comment type="function">
    <text evidence="13">Catalyzes the conversion of 4-hydroxy-tetrahydrodipicolinate (HTPA) to tetrahydrodipicolinate.</text>
</comment>
<protein>
    <recommendedName>
        <fullName evidence="10 13">4-hydroxy-tetrahydrodipicolinate reductase</fullName>
        <shortName evidence="13">HTPA reductase</shortName>
        <ecNumber evidence="10 13">1.17.1.8</ecNumber>
    </recommendedName>
</protein>